<sequence>MEVALLKTSHEDRFLEAGFYLALQFKTGWVVSRILGREWANLRPYSVGDLDAGASLGAWNEILDTSARRYLEASKDALIHHIFWG</sequence>
<accession>X1LRQ1</accession>
<gene>
    <name evidence="1" type="ORF">S06H3_12031</name>
</gene>
<comment type="caution">
    <text evidence="1">The sequence shown here is derived from an EMBL/GenBank/DDBJ whole genome shotgun (WGS) entry which is preliminary data.</text>
</comment>
<dbReference type="EMBL" id="BARV01005911">
    <property type="protein sequence ID" value="GAI05075.1"/>
    <property type="molecule type" value="Genomic_DNA"/>
</dbReference>
<evidence type="ECO:0000313" key="1">
    <source>
        <dbReference type="EMBL" id="GAI05075.1"/>
    </source>
</evidence>
<proteinExistence type="predicted"/>
<protein>
    <submittedName>
        <fullName evidence="1">Uncharacterized protein</fullName>
    </submittedName>
</protein>
<reference evidence="1" key="1">
    <citation type="journal article" date="2014" name="Front. Microbiol.">
        <title>High frequency of phylogenetically diverse reductive dehalogenase-homologous genes in deep subseafloor sedimentary metagenomes.</title>
        <authorList>
            <person name="Kawai M."/>
            <person name="Futagami T."/>
            <person name="Toyoda A."/>
            <person name="Takaki Y."/>
            <person name="Nishi S."/>
            <person name="Hori S."/>
            <person name="Arai W."/>
            <person name="Tsubouchi T."/>
            <person name="Morono Y."/>
            <person name="Uchiyama I."/>
            <person name="Ito T."/>
            <person name="Fujiyama A."/>
            <person name="Inagaki F."/>
            <person name="Takami H."/>
        </authorList>
    </citation>
    <scope>NUCLEOTIDE SEQUENCE</scope>
    <source>
        <strain evidence="1">Expedition CK06-06</strain>
    </source>
</reference>
<name>X1LRQ1_9ZZZZ</name>
<dbReference type="AlphaFoldDB" id="X1LRQ1"/>
<organism evidence="1">
    <name type="scientific">marine sediment metagenome</name>
    <dbReference type="NCBI Taxonomy" id="412755"/>
    <lineage>
        <taxon>unclassified sequences</taxon>
        <taxon>metagenomes</taxon>
        <taxon>ecological metagenomes</taxon>
    </lineage>
</organism>